<comment type="caution">
    <text evidence="8">The sequence shown here is derived from an EMBL/GenBank/DDBJ whole genome shotgun (WGS) entry which is preliminary data.</text>
</comment>
<proteinExistence type="inferred from homology"/>
<dbReference type="FunFam" id="3.40.50.150:FF:000053">
    <property type="entry name" value="Release factor glutamine methyltransferase"/>
    <property type="match status" value="1"/>
</dbReference>
<evidence type="ECO:0000256" key="1">
    <source>
        <dbReference type="ARBA" id="ARBA00022603"/>
    </source>
</evidence>
<evidence type="ECO:0000256" key="3">
    <source>
        <dbReference type="ARBA" id="ARBA00022691"/>
    </source>
</evidence>
<reference evidence="8 9" key="1">
    <citation type="submission" date="2018-08" db="EMBL/GenBank/DDBJ databases">
        <title>A genome reference for cultivated species of the human gut microbiota.</title>
        <authorList>
            <person name="Zou Y."/>
            <person name="Xue W."/>
            <person name="Luo G."/>
        </authorList>
    </citation>
    <scope>NUCLEOTIDE SEQUENCE [LARGE SCALE GENOMIC DNA]</scope>
    <source>
        <strain evidence="8 9">AM43-2</strain>
    </source>
</reference>
<dbReference type="Pfam" id="PF05175">
    <property type="entry name" value="MTS"/>
    <property type="match status" value="1"/>
</dbReference>
<keyword evidence="1 5" id="KW-0489">Methyltransferase</keyword>
<dbReference type="InterPro" id="IPR004556">
    <property type="entry name" value="HemK-like"/>
</dbReference>
<dbReference type="EMBL" id="QSFO01000017">
    <property type="protein sequence ID" value="RHA52229.1"/>
    <property type="molecule type" value="Genomic_DNA"/>
</dbReference>
<evidence type="ECO:0000259" key="6">
    <source>
        <dbReference type="Pfam" id="PF05175"/>
    </source>
</evidence>
<dbReference type="Gene3D" id="3.40.50.150">
    <property type="entry name" value="Vaccinia Virus protein VP39"/>
    <property type="match status" value="1"/>
</dbReference>
<dbReference type="NCBIfam" id="TIGR03534">
    <property type="entry name" value="RF_mod_PrmC"/>
    <property type="match status" value="1"/>
</dbReference>
<comment type="catalytic activity">
    <reaction evidence="4 5">
        <text>L-glutaminyl-[peptide chain release factor] + S-adenosyl-L-methionine = N(5)-methyl-L-glutaminyl-[peptide chain release factor] + S-adenosyl-L-homocysteine + H(+)</text>
        <dbReference type="Rhea" id="RHEA:42896"/>
        <dbReference type="Rhea" id="RHEA-COMP:10271"/>
        <dbReference type="Rhea" id="RHEA-COMP:10272"/>
        <dbReference type="ChEBI" id="CHEBI:15378"/>
        <dbReference type="ChEBI" id="CHEBI:30011"/>
        <dbReference type="ChEBI" id="CHEBI:57856"/>
        <dbReference type="ChEBI" id="CHEBI:59789"/>
        <dbReference type="ChEBI" id="CHEBI:61891"/>
        <dbReference type="EC" id="2.1.1.297"/>
    </reaction>
</comment>
<feature type="binding site" evidence="5">
    <location>
        <position position="189"/>
    </location>
    <ligand>
        <name>S-adenosyl-L-methionine</name>
        <dbReference type="ChEBI" id="CHEBI:59789"/>
    </ligand>
</feature>
<dbReference type="InterPro" id="IPR050320">
    <property type="entry name" value="N5-glutamine_MTase"/>
</dbReference>
<comment type="caution">
    <text evidence="5">Lacks conserved residue(s) required for the propagation of feature annotation.</text>
</comment>
<dbReference type="PROSITE" id="PS00092">
    <property type="entry name" value="N6_MTASE"/>
    <property type="match status" value="1"/>
</dbReference>
<feature type="binding site" evidence="5">
    <location>
        <position position="148"/>
    </location>
    <ligand>
        <name>S-adenosyl-L-methionine</name>
        <dbReference type="ChEBI" id="CHEBI:59789"/>
    </ligand>
</feature>
<dbReference type="NCBIfam" id="TIGR00536">
    <property type="entry name" value="hemK_fam"/>
    <property type="match status" value="1"/>
</dbReference>
<feature type="binding site" evidence="5">
    <location>
        <begin position="189"/>
        <end position="192"/>
    </location>
    <ligand>
        <name>substrate</name>
    </ligand>
</feature>
<organism evidence="8 9">
    <name type="scientific">Eubacterium ventriosum</name>
    <dbReference type="NCBI Taxonomy" id="39496"/>
    <lineage>
        <taxon>Bacteria</taxon>
        <taxon>Bacillati</taxon>
        <taxon>Bacillota</taxon>
        <taxon>Clostridia</taxon>
        <taxon>Eubacteriales</taxon>
        <taxon>Eubacteriaceae</taxon>
        <taxon>Eubacterium</taxon>
    </lineage>
</organism>
<dbReference type="Proteomes" id="UP000284598">
    <property type="component" value="Unassembled WGS sequence"/>
</dbReference>
<sequence length="283" mass="32110">MQLEVLVRDIIKKAEKKLKEAGVVDFAVDSWLLAEFVFKINRTGFYMNPMMTVSKERADKYMELVEIRASKIPLQHITGSQEFMGLDFKVNEDVLIPRQDTELLVENAITYIKSVKGNVDVLDMCTGSGCIAISIDRLCENAKVTAVDFSEKALVVAKENNVLNKADVTFFQSDLFENVEKQYDVIVSNPPYIKTEEIESLMDEVRIHEPMMALDGDCDGLKFYKKIAREGRQYLRSNGIIFFEIGYDQGQTVPAILEENGYKDIKVYKDLSGNDRVVTAGKE</sequence>
<dbReference type="SUPFAM" id="SSF53335">
    <property type="entry name" value="S-adenosyl-L-methionine-dependent methyltransferases"/>
    <property type="match status" value="1"/>
</dbReference>
<dbReference type="InterPro" id="IPR002052">
    <property type="entry name" value="DNA_methylase_N6_adenine_CS"/>
</dbReference>
<dbReference type="Gene3D" id="1.10.8.10">
    <property type="entry name" value="DNA helicase RuvA subunit, C-terminal domain"/>
    <property type="match status" value="1"/>
</dbReference>
<dbReference type="GO" id="GO:0032259">
    <property type="term" value="P:methylation"/>
    <property type="evidence" value="ECO:0007669"/>
    <property type="project" value="UniProtKB-KW"/>
</dbReference>
<accession>A0A413RV41</accession>
<evidence type="ECO:0000256" key="5">
    <source>
        <dbReference type="HAMAP-Rule" id="MF_02126"/>
    </source>
</evidence>
<gene>
    <name evidence="5 8" type="primary">prmC</name>
    <name evidence="8" type="ORF">DW929_11435</name>
</gene>
<dbReference type="InterPro" id="IPR029063">
    <property type="entry name" value="SAM-dependent_MTases_sf"/>
</dbReference>
<evidence type="ECO:0000256" key="2">
    <source>
        <dbReference type="ARBA" id="ARBA00022679"/>
    </source>
</evidence>
<dbReference type="Pfam" id="PF17827">
    <property type="entry name" value="PrmC_N"/>
    <property type="match status" value="1"/>
</dbReference>
<dbReference type="HAMAP" id="MF_02126">
    <property type="entry name" value="RF_methyltr_PrmC"/>
    <property type="match status" value="1"/>
</dbReference>
<dbReference type="InterPro" id="IPR019874">
    <property type="entry name" value="RF_methyltr_PrmC"/>
</dbReference>
<protein>
    <recommendedName>
        <fullName evidence="5">Release factor glutamine methyltransferase</fullName>
        <shortName evidence="5">RF MTase</shortName>
        <ecNumber evidence="5">2.1.1.297</ecNumber>
    </recommendedName>
    <alternativeName>
        <fullName evidence="5">N5-glutamine methyltransferase PrmC</fullName>
    </alternativeName>
    <alternativeName>
        <fullName evidence="5">Protein-(glutamine-N5) MTase PrmC</fullName>
    </alternativeName>
    <alternativeName>
        <fullName evidence="5">Protein-glutamine N-methyltransferase PrmC</fullName>
    </alternativeName>
</protein>
<dbReference type="CDD" id="cd02440">
    <property type="entry name" value="AdoMet_MTases"/>
    <property type="match status" value="1"/>
</dbReference>
<dbReference type="InterPro" id="IPR007848">
    <property type="entry name" value="Small_mtfrase_dom"/>
</dbReference>
<comment type="function">
    <text evidence="5">Methylates the class 1 translation termination release factors RF1/PrfA and RF2/PrfB on the glutamine residue of the universally conserved GGQ motif.</text>
</comment>
<keyword evidence="2 5" id="KW-0808">Transferase</keyword>
<dbReference type="InterPro" id="IPR040758">
    <property type="entry name" value="PrmC_N"/>
</dbReference>
<comment type="similarity">
    <text evidence="5">Belongs to the protein N5-glutamine methyltransferase family. PrmC subfamily.</text>
</comment>
<dbReference type="GO" id="GO:0102559">
    <property type="term" value="F:peptide chain release factor N(5)-glutamine methyltransferase activity"/>
    <property type="evidence" value="ECO:0007669"/>
    <property type="project" value="UniProtKB-EC"/>
</dbReference>
<keyword evidence="3 5" id="KW-0949">S-adenosyl-L-methionine</keyword>
<feature type="domain" description="Methyltransferase small" evidence="6">
    <location>
        <begin position="118"/>
        <end position="199"/>
    </location>
</feature>
<evidence type="ECO:0000313" key="9">
    <source>
        <dbReference type="Proteomes" id="UP000284598"/>
    </source>
</evidence>
<evidence type="ECO:0000259" key="7">
    <source>
        <dbReference type="Pfam" id="PF17827"/>
    </source>
</evidence>
<evidence type="ECO:0000313" key="8">
    <source>
        <dbReference type="EMBL" id="RHA52229.1"/>
    </source>
</evidence>
<feature type="domain" description="Release factor glutamine methyltransferase N-terminal" evidence="7">
    <location>
        <begin position="10"/>
        <end position="79"/>
    </location>
</feature>
<dbReference type="AlphaFoldDB" id="A0A413RV41"/>
<dbReference type="GO" id="GO:0003676">
    <property type="term" value="F:nucleic acid binding"/>
    <property type="evidence" value="ECO:0007669"/>
    <property type="project" value="InterPro"/>
</dbReference>
<name>A0A413RV41_9FIRM</name>
<dbReference type="EC" id="2.1.1.297" evidence="5"/>
<dbReference type="PANTHER" id="PTHR18895:SF74">
    <property type="entry name" value="MTRF1L RELEASE FACTOR GLUTAMINE METHYLTRANSFERASE"/>
    <property type="match status" value="1"/>
</dbReference>
<dbReference type="PANTHER" id="PTHR18895">
    <property type="entry name" value="HEMK METHYLTRANSFERASE"/>
    <property type="match status" value="1"/>
</dbReference>
<evidence type="ECO:0000256" key="4">
    <source>
        <dbReference type="ARBA" id="ARBA00048391"/>
    </source>
</evidence>